<evidence type="ECO:0000313" key="3">
    <source>
        <dbReference type="Proteomes" id="UP001295444"/>
    </source>
</evidence>
<sequence>MVPDRRPAASEASVMVDATCSPKCSAEQPDLAARLDSIFDAFWRSLAPQQHYATTPKPSEHSQGMPARSYREHSDPLAKQVRKGQRCLPSNCKTRTESKWQRGSINRDWRLTLNPVTGSSLQHTQ</sequence>
<gene>
    <name evidence="2" type="ORF">PECUL_23A022101</name>
</gene>
<name>A0AAD1WUN0_PELCU</name>
<dbReference type="AlphaFoldDB" id="A0AAD1WUN0"/>
<keyword evidence="3" id="KW-1185">Reference proteome</keyword>
<evidence type="ECO:0000313" key="2">
    <source>
        <dbReference type="EMBL" id="CAH2329649.1"/>
    </source>
</evidence>
<accession>A0AAD1WUN0</accession>
<dbReference type="EMBL" id="CAKOES020000001">
    <property type="protein sequence ID" value="CAH2329649.1"/>
    <property type="molecule type" value="Genomic_DNA"/>
</dbReference>
<protein>
    <submittedName>
        <fullName evidence="2">Uncharacterized protein</fullName>
    </submittedName>
</protein>
<organism evidence="2 3">
    <name type="scientific">Pelobates cultripes</name>
    <name type="common">Western spadefoot toad</name>
    <dbReference type="NCBI Taxonomy" id="61616"/>
    <lineage>
        <taxon>Eukaryota</taxon>
        <taxon>Metazoa</taxon>
        <taxon>Chordata</taxon>
        <taxon>Craniata</taxon>
        <taxon>Vertebrata</taxon>
        <taxon>Euteleostomi</taxon>
        <taxon>Amphibia</taxon>
        <taxon>Batrachia</taxon>
        <taxon>Anura</taxon>
        <taxon>Pelobatoidea</taxon>
        <taxon>Pelobatidae</taxon>
        <taxon>Pelobates</taxon>
    </lineage>
</organism>
<evidence type="ECO:0000256" key="1">
    <source>
        <dbReference type="SAM" id="MobiDB-lite"/>
    </source>
</evidence>
<proteinExistence type="predicted"/>
<dbReference type="Proteomes" id="UP001295444">
    <property type="component" value="Unassembled WGS sequence"/>
</dbReference>
<feature type="region of interest" description="Disordered" evidence="1">
    <location>
        <begin position="50"/>
        <end position="99"/>
    </location>
</feature>
<comment type="caution">
    <text evidence="2">The sequence shown here is derived from an EMBL/GenBank/DDBJ whole genome shotgun (WGS) entry which is preliminary data.</text>
</comment>
<reference evidence="2" key="1">
    <citation type="submission" date="2022-03" db="EMBL/GenBank/DDBJ databases">
        <authorList>
            <person name="Alioto T."/>
            <person name="Alioto T."/>
            <person name="Gomez Garrido J."/>
        </authorList>
    </citation>
    <scope>NUCLEOTIDE SEQUENCE</scope>
</reference>